<dbReference type="Gene3D" id="3.30.1120.90">
    <property type="entry name" value="Nucleosome assembly protein"/>
    <property type="match status" value="1"/>
</dbReference>
<evidence type="ECO:0000256" key="1">
    <source>
        <dbReference type="ARBA" id="ARBA00009947"/>
    </source>
</evidence>
<feature type="region of interest" description="Disordered" evidence="3">
    <location>
        <begin position="249"/>
        <end position="289"/>
    </location>
</feature>
<dbReference type="InterPro" id="IPR037231">
    <property type="entry name" value="NAP-like_sf"/>
</dbReference>
<dbReference type="AlphaFoldDB" id="A0A163MBA3"/>
<evidence type="ECO:0000256" key="2">
    <source>
        <dbReference type="RuleBase" id="RU003876"/>
    </source>
</evidence>
<evidence type="ECO:0008006" key="6">
    <source>
        <dbReference type="Google" id="ProtNLM"/>
    </source>
</evidence>
<dbReference type="Gene3D" id="1.20.5.1500">
    <property type="match status" value="1"/>
</dbReference>
<dbReference type="OrthoDB" id="27325at2759"/>
<organism evidence="4">
    <name type="scientific">Absidia glauca</name>
    <name type="common">Pin mould</name>
    <dbReference type="NCBI Taxonomy" id="4829"/>
    <lineage>
        <taxon>Eukaryota</taxon>
        <taxon>Fungi</taxon>
        <taxon>Fungi incertae sedis</taxon>
        <taxon>Mucoromycota</taxon>
        <taxon>Mucoromycotina</taxon>
        <taxon>Mucoromycetes</taxon>
        <taxon>Mucorales</taxon>
        <taxon>Cunninghamellaceae</taxon>
        <taxon>Absidia</taxon>
    </lineage>
</organism>
<feature type="region of interest" description="Disordered" evidence="3">
    <location>
        <begin position="476"/>
        <end position="525"/>
    </location>
</feature>
<dbReference type="FunCoup" id="A0A163MBA3">
    <property type="interactions" value="530"/>
</dbReference>
<dbReference type="FunFam" id="3.30.1120.90:FF:000003">
    <property type="entry name" value="Nucleosome assembly protein"/>
    <property type="match status" value="1"/>
</dbReference>
<evidence type="ECO:0000313" key="4">
    <source>
        <dbReference type="EMBL" id="SAM03119.1"/>
    </source>
</evidence>
<feature type="compositionally biased region" description="Basic and acidic residues" evidence="3">
    <location>
        <begin position="256"/>
        <end position="266"/>
    </location>
</feature>
<dbReference type="GO" id="GO:0006334">
    <property type="term" value="P:nucleosome assembly"/>
    <property type="evidence" value="ECO:0007669"/>
    <property type="project" value="InterPro"/>
</dbReference>
<dbReference type="STRING" id="4829.A0A163MBA3"/>
<gene>
    <name evidence="4" type="primary">ABSGL_08937.1 scaffold 10588</name>
</gene>
<sequence length="525" mass="59714">MQQQQQFNTCRVARFHPPYLEPLYIHHCHQRYHCYLKAHLMMHRQLLVCMDSVWLFQVCVWEIECALKDNLNRITGASTSYWDGVALSMLQLLQGSTQEGRNNGGLAFDWRKGALSSEAYLSLFPYSAVASAYLDIKNSTSSAPTPQNTPVNAAPITSSYNPTFASISETMETQGTLLGRAAEHVQALPSSVQRRLHGLKHFQSQHAELEGKFQEEVLALEKKYLALYQPLYNKRSEVITGKYEPTSEEVALGEKAGAEEQQKLDGQDGQQGEGSENKDQDGKKDADNDDDVVVTGIPEFWLTALKNHPQIGESIADQDEAALKHLVDIRMQYMDKPGFQIEFEFSDNDFFSNNVLTKTYYYQEHAYGGDFVYDHAQGCEVQWKEGKDLTVTVETKKQRHKGTNKTRVVKRTVPSDSFFHFFSPPVFPDETEELDEEEAEGLDAKLEADYEMGEEFKDKIIPHAVDYFTGKALEYEDFDGDDDFEDDFYDDISEEDDDDDEEEDDDDDDDTQPAKGENAPECKQS</sequence>
<dbReference type="Pfam" id="PF00956">
    <property type="entry name" value="NAP"/>
    <property type="match status" value="1"/>
</dbReference>
<dbReference type="EMBL" id="LT554051">
    <property type="protein sequence ID" value="SAM03119.1"/>
    <property type="molecule type" value="Genomic_DNA"/>
</dbReference>
<evidence type="ECO:0000256" key="3">
    <source>
        <dbReference type="SAM" id="MobiDB-lite"/>
    </source>
</evidence>
<dbReference type="SUPFAM" id="SSF143113">
    <property type="entry name" value="NAP-like"/>
    <property type="match status" value="1"/>
</dbReference>
<feature type="compositionally biased region" description="Basic and acidic residues" evidence="3">
    <location>
        <begin position="275"/>
        <end position="286"/>
    </location>
</feature>
<dbReference type="FunFam" id="1.20.5.1500:FF:000001">
    <property type="entry name" value="Nucleosome assembly protein 1-like 1"/>
    <property type="match status" value="1"/>
</dbReference>
<dbReference type="Proteomes" id="UP000078561">
    <property type="component" value="Unassembled WGS sequence"/>
</dbReference>
<dbReference type="InterPro" id="IPR002164">
    <property type="entry name" value="NAP_family"/>
</dbReference>
<name>A0A163MBA3_ABSGL</name>
<feature type="compositionally biased region" description="Acidic residues" evidence="3">
    <location>
        <begin position="476"/>
        <end position="511"/>
    </location>
</feature>
<reference evidence="4" key="1">
    <citation type="submission" date="2016-04" db="EMBL/GenBank/DDBJ databases">
        <authorList>
            <person name="Evans L.H."/>
            <person name="Alamgir A."/>
            <person name="Owens N."/>
            <person name="Weber N.D."/>
            <person name="Virtaneva K."/>
            <person name="Barbian K."/>
            <person name="Babar A."/>
            <person name="Rosenke K."/>
        </authorList>
    </citation>
    <scope>NUCLEOTIDE SEQUENCE [LARGE SCALE GENOMIC DNA]</scope>
    <source>
        <strain evidence="4">CBS 101.48</strain>
    </source>
</reference>
<dbReference type="InParanoid" id="A0A163MBA3"/>
<dbReference type="OMA" id="AAECKQN"/>
<proteinExistence type="inferred from homology"/>
<comment type="similarity">
    <text evidence="1 2">Belongs to the nucleosome assembly protein (NAP) family.</text>
</comment>
<evidence type="ECO:0000313" key="5">
    <source>
        <dbReference type="Proteomes" id="UP000078561"/>
    </source>
</evidence>
<dbReference type="GO" id="GO:0005634">
    <property type="term" value="C:nucleus"/>
    <property type="evidence" value="ECO:0007669"/>
    <property type="project" value="InterPro"/>
</dbReference>
<keyword evidence="5" id="KW-1185">Reference proteome</keyword>
<dbReference type="PANTHER" id="PTHR11875">
    <property type="entry name" value="TESTIS-SPECIFIC Y-ENCODED PROTEIN"/>
    <property type="match status" value="1"/>
</dbReference>
<accession>A0A163MBA3</accession>
<protein>
    <recommendedName>
        <fullName evidence="6">Nucleosome assembly protein</fullName>
    </recommendedName>
</protein>